<dbReference type="Pfam" id="PF04616">
    <property type="entry name" value="Glyco_hydro_43"/>
    <property type="match status" value="1"/>
</dbReference>
<evidence type="ECO:0000256" key="2">
    <source>
        <dbReference type="ARBA" id="ARBA00022801"/>
    </source>
</evidence>
<proteinExistence type="inferred from homology"/>
<evidence type="ECO:0000256" key="3">
    <source>
        <dbReference type="ARBA" id="ARBA00023295"/>
    </source>
</evidence>
<dbReference type="InterPro" id="IPR041542">
    <property type="entry name" value="GH43_C2"/>
</dbReference>
<comment type="similarity">
    <text evidence="1 4">Belongs to the glycosyl hydrolase 43 family.</text>
</comment>
<gene>
    <name evidence="6" type="ORF">LTR36_001336</name>
</gene>
<feature type="domain" description="Beta-xylosidase C-terminal Concanavalin A-like" evidence="5">
    <location>
        <begin position="164"/>
        <end position="376"/>
    </location>
</feature>
<dbReference type="PANTHER" id="PTHR42812:SF17">
    <property type="entry name" value="BETA-XYLOSIDASE C-TERMINAL CONCANAVALIN A-LIKE DOMAIN-CONTAINING PROTEIN-RELATED"/>
    <property type="match status" value="1"/>
</dbReference>
<reference evidence="6 7" key="1">
    <citation type="submission" date="2021-11" db="EMBL/GenBank/DDBJ databases">
        <title>Black yeast isolated from Biological Soil Crust.</title>
        <authorList>
            <person name="Kurbessoian T."/>
        </authorList>
    </citation>
    <scope>NUCLEOTIDE SEQUENCE [LARGE SCALE GENOMIC DNA]</scope>
    <source>
        <strain evidence="6 7">CCFEE 5522</strain>
    </source>
</reference>
<dbReference type="Pfam" id="PF17851">
    <property type="entry name" value="GH43_C2"/>
    <property type="match status" value="1"/>
</dbReference>
<dbReference type="SUPFAM" id="SSF75005">
    <property type="entry name" value="Arabinanase/levansucrase/invertase"/>
    <property type="match status" value="1"/>
</dbReference>
<evidence type="ECO:0000256" key="1">
    <source>
        <dbReference type="ARBA" id="ARBA00009865"/>
    </source>
</evidence>
<dbReference type="InterPro" id="IPR051795">
    <property type="entry name" value="Glycosyl_Hydrlase_43"/>
</dbReference>
<dbReference type="Gene3D" id="2.115.10.20">
    <property type="entry name" value="Glycosyl hydrolase domain, family 43"/>
    <property type="match status" value="1"/>
</dbReference>
<evidence type="ECO:0000313" key="6">
    <source>
        <dbReference type="EMBL" id="KAK4547115.1"/>
    </source>
</evidence>
<dbReference type="InterPro" id="IPR023296">
    <property type="entry name" value="Glyco_hydro_beta-prop_sf"/>
</dbReference>
<sequence>MESQLSQAGTATPVACGFFAPKLHHRNGTFHLTCVYLGASTYTGILGTVFTTANIFDDAAWSDALVFSGSSIDPDVFWSDNGTVYLTSAGIIQQTIDLSTGNVTEPYSIWNGTGLPSPEGPHIYKKDGWYYLLIAEGVRDVFRDVPGIGPFVQDPDVIDFTPGSSIAPHFLFWRYPENNTFIVSPEGHPDALQIRPAPANLTGIPQSNETSISGHLGLPLIARRQTHTLFSFSVDLSFSPRQSDQEAGISVFLTQLNHIDLGIARSAAANLSGNGSESSLEFRLRTETTRTVNSTIPASTQVTPLPVSWSQSGAIRLQIHTANDTHYAFSAFPANNANAKIILGYFSAIVVSGGSGEFTGALLGAYATCNGAGASGQTRCPSGGDAYFSRWRYTGVAQEVDFDQYVPFGVL</sequence>
<accession>A0AAV9JNZ4</accession>
<evidence type="ECO:0000313" key="7">
    <source>
        <dbReference type="Proteomes" id="UP001324427"/>
    </source>
</evidence>
<keyword evidence="7" id="KW-1185">Reference proteome</keyword>
<dbReference type="PANTHER" id="PTHR42812">
    <property type="entry name" value="BETA-XYLOSIDASE"/>
    <property type="match status" value="1"/>
</dbReference>
<dbReference type="GO" id="GO:0004553">
    <property type="term" value="F:hydrolase activity, hydrolyzing O-glycosyl compounds"/>
    <property type="evidence" value="ECO:0007669"/>
    <property type="project" value="InterPro"/>
</dbReference>
<keyword evidence="3 4" id="KW-0326">Glycosidase</keyword>
<protein>
    <recommendedName>
        <fullName evidence="5">Beta-xylosidase C-terminal Concanavalin A-like domain-containing protein</fullName>
    </recommendedName>
</protein>
<name>A0AAV9JNZ4_9PEZI</name>
<evidence type="ECO:0000256" key="4">
    <source>
        <dbReference type="RuleBase" id="RU361187"/>
    </source>
</evidence>
<dbReference type="InterPro" id="IPR006710">
    <property type="entry name" value="Glyco_hydro_43"/>
</dbReference>
<dbReference type="EMBL" id="JAVFHQ010000012">
    <property type="protein sequence ID" value="KAK4547115.1"/>
    <property type="molecule type" value="Genomic_DNA"/>
</dbReference>
<dbReference type="InterPro" id="IPR013320">
    <property type="entry name" value="ConA-like_dom_sf"/>
</dbReference>
<dbReference type="GO" id="GO:0005975">
    <property type="term" value="P:carbohydrate metabolic process"/>
    <property type="evidence" value="ECO:0007669"/>
    <property type="project" value="InterPro"/>
</dbReference>
<evidence type="ECO:0000259" key="5">
    <source>
        <dbReference type="Pfam" id="PF17851"/>
    </source>
</evidence>
<keyword evidence="2 4" id="KW-0378">Hydrolase</keyword>
<comment type="caution">
    <text evidence="6">The sequence shown here is derived from an EMBL/GenBank/DDBJ whole genome shotgun (WGS) entry which is preliminary data.</text>
</comment>
<dbReference type="Proteomes" id="UP001324427">
    <property type="component" value="Unassembled WGS sequence"/>
</dbReference>
<dbReference type="AlphaFoldDB" id="A0AAV9JNZ4"/>
<dbReference type="Gene3D" id="2.60.120.200">
    <property type="match status" value="1"/>
</dbReference>
<dbReference type="SUPFAM" id="SSF49899">
    <property type="entry name" value="Concanavalin A-like lectins/glucanases"/>
    <property type="match status" value="1"/>
</dbReference>
<organism evidence="6 7">
    <name type="scientific">Oleoguttula mirabilis</name>
    <dbReference type="NCBI Taxonomy" id="1507867"/>
    <lineage>
        <taxon>Eukaryota</taxon>
        <taxon>Fungi</taxon>
        <taxon>Dikarya</taxon>
        <taxon>Ascomycota</taxon>
        <taxon>Pezizomycotina</taxon>
        <taxon>Dothideomycetes</taxon>
        <taxon>Dothideomycetidae</taxon>
        <taxon>Mycosphaerellales</taxon>
        <taxon>Teratosphaeriaceae</taxon>
        <taxon>Oleoguttula</taxon>
    </lineage>
</organism>